<dbReference type="InterPro" id="IPR007211">
    <property type="entry name" value="DUF378"/>
</dbReference>
<sequence length="80" mass="8252">MTHTPSGSTGISILTPLDWIALVLAIIGGLNWGLVGAFSFDLVAAIFGAGSTIARLVYILVGLAALYLIYFAIRAGSVKA</sequence>
<accession>A0A261UNV4</accession>
<dbReference type="Proteomes" id="UP000215767">
    <property type="component" value="Unassembled WGS sequence"/>
</dbReference>
<gene>
    <name evidence="2" type="ORF">CAL28_24250</name>
</gene>
<organism evidence="2 3">
    <name type="scientific">Bordetella genomosp. 11</name>
    <dbReference type="NCBI Taxonomy" id="1416808"/>
    <lineage>
        <taxon>Bacteria</taxon>
        <taxon>Pseudomonadati</taxon>
        <taxon>Pseudomonadota</taxon>
        <taxon>Betaproteobacteria</taxon>
        <taxon>Burkholderiales</taxon>
        <taxon>Alcaligenaceae</taxon>
        <taxon>Bordetella</taxon>
    </lineage>
</organism>
<protein>
    <submittedName>
        <fullName evidence="2">DUF378 domain-containing protein</fullName>
    </submittedName>
</protein>
<keyword evidence="1" id="KW-0472">Membrane</keyword>
<feature type="transmembrane region" description="Helical" evidence="1">
    <location>
        <begin position="56"/>
        <end position="73"/>
    </location>
</feature>
<name>A0A261UNV4_9BORD</name>
<dbReference type="EMBL" id="NEVS01000004">
    <property type="protein sequence ID" value="OZI63556.1"/>
    <property type="molecule type" value="Genomic_DNA"/>
</dbReference>
<dbReference type="OrthoDB" id="9812136at2"/>
<evidence type="ECO:0000313" key="3">
    <source>
        <dbReference type="Proteomes" id="UP000215767"/>
    </source>
</evidence>
<feature type="transmembrane region" description="Helical" evidence="1">
    <location>
        <begin position="20"/>
        <end position="44"/>
    </location>
</feature>
<comment type="caution">
    <text evidence="2">The sequence shown here is derived from an EMBL/GenBank/DDBJ whole genome shotgun (WGS) entry which is preliminary data.</text>
</comment>
<dbReference type="PANTHER" id="PTHR37304">
    <property type="entry name" value="MEMBRANE PROTEIN-RELATED"/>
    <property type="match status" value="1"/>
</dbReference>
<evidence type="ECO:0000313" key="2">
    <source>
        <dbReference type="EMBL" id="OZI63556.1"/>
    </source>
</evidence>
<keyword evidence="1" id="KW-1133">Transmembrane helix</keyword>
<dbReference type="PANTHER" id="PTHR37304:SF1">
    <property type="entry name" value="MEMBRANE PROTEIN"/>
    <property type="match status" value="1"/>
</dbReference>
<dbReference type="Pfam" id="PF04070">
    <property type="entry name" value="DUF378"/>
    <property type="match status" value="1"/>
</dbReference>
<reference evidence="3" key="1">
    <citation type="submission" date="2017-05" db="EMBL/GenBank/DDBJ databases">
        <title>Complete and WGS of Bordetella genogroups.</title>
        <authorList>
            <person name="Spilker T."/>
            <person name="Lipuma J."/>
        </authorList>
    </citation>
    <scope>NUCLEOTIDE SEQUENCE [LARGE SCALE GENOMIC DNA]</scope>
    <source>
        <strain evidence="3">AU8856</strain>
    </source>
</reference>
<keyword evidence="1" id="KW-0812">Transmembrane</keyword>
<proteinExistence type="predicted"/>
<dbReference type="AlphaFoldDB" id="A0A261UNV4"/>
<keyword evidence="3" id="KW-1185">Reference proteome</keyword>
<evidence type="ECO:0000256" key="1">
    <source>
        <dbReference type="SAM" id="Phobius"/>
    </source>
</evidence>